<name>A0A177APQ1_9BILA</name>
<evidence type="ECO:0000256" key="3">
    <source>
        <dbReference type="ARBA" id="ARBA00033439"/>
    </source>
</evidence>
<dbReference type="AlphaFoldDB" id="A0A177APQ1"/>
<comment type="similarity">
    <text evidence="1">Belongs to the dynein heavy chain family.</text>
</comment>
<dbReference type="EMBL" id="LWCA01002577">
    <property type="protein sequence ID" value="OAF63790.1"/>
    <property type="molecule type" value="Genomic_DNA"/>
</dbReference>
<feature type="non-terminal residue" evidence="6">
    <location>
        <position position="332"/>
    </location>
</feature>
<dbReference type="InterPro" id="IPR026983">
    <property type="entry name" value="DHC"/>
</dbReference>
<evidence type="ECO:0000256" key="1">
    <source>
        <dbReference type="ARBA" id="ARBA00008887"/>
    </source>
</evidence>
<dbReference type="Pfam" id="PF12775">
    <property type="entry name" value="AAA_7"/>
    <property type="match status" value="1"/>
</dbReference>
<evidence type="ECO:0000259" key="5">
    <source>
        <dbReference type="Pfam" id="PF22597"/>
    </source>
</evidence>
<protein>
    <recommendedName>
        <fullName evidence="2">Dynein heavy chain, cytoplasmic</fullName>
    </recommendedName>
    <alternativeName>
        <fullName evidence="3">Dynein heavy chain, cytosolic</fullName>
    </alternativeName>
</protein>
<evidence type="ECO:0000313" key="7">
    <source>
        <dbReference type="Proteomes" id="UP000078046"/>
    </source>
</evidence>
<comment type="caution">
    <text evidence="6">The sequence shown here is derived from an EMBL/GenBank/DDBJ whole genome shotgun (WGS) entry which is preliminary data.</text>
</comment>
<dbReference type="SUPFAM" id="SSF52540">
    <property type="entry name" value="P-loop containing nucleoside triphosphate hydrolases"/>
    <property type="match status" value="2"/>
</dbReference>
<dbReference type="Gene3D" id="1.20.920.30">
    <property type="match status" value="1"/>
</dbReference>
<dbReference type="InterPro" id="IPR024317">
    <property type="entry name" value="Dynein_heavy_chain_D4_dom"/>
</dbReference>
<proteinExistence type="inferred from homology"/>
<dbReference type="GO" id="GO:0051959">
    <property type="term" value="F:dynein light intermediate chain binding"/>
    <property type="evidence" value="ECO:0007669"/>
    <property type="project" value="InterPro"/>
</dbReference>
<keyword evidence="7" id="KW-1185">Reference proteome</keyword>
<dbReference type="GO" id="GO:0005858">
    <property type="term" value="C:axonemal dynein complex"/>
    <property type="evidence" value="ECO:0007669"/>
    <property type="project" value="TreeGrafter"/>
</dbReference>
<gene>
    <name evidence="6" type="ORF">A3Q56_08505</name>
</gene>
<feature type="domain" description="Dynein 2 heavy chain 1 cytoplasmic ATPase lid" evidence="5">
    <location>
        <begin position="97"/>
        <end position="189"/>
    </location>
</feature>
<evidence type="ECO:0000259" key="4">
    <source>
        <dbReference type="Pfam" id="PF12780"/>
    </source>
</evidence>
<reference evidence="6 7" key="1">
    <citation type="submission" date="2016-04" db="EMBL/GenBank/DDBJ databases">
        <title>The genome of Intoshia linei affirms orthonectids as highly simplified spiralians.</title>
        <authorList>
            <person name="Mikhailov K.V."/>
            <person name="Slusarev G.S."/>
            <person name="Nikitin M.A."/>
            <person name="Logacheva M.D."/>
            <person name="Penin A."/>
            <person name="Aleoshin V."/>
            <person name="Panchin Y.V."/>
        </authorList>
    </citation>
    <scope>NUCLEOTIDE SEQUENCE [LARGE SCALE GENOMIC DNA]</scope>
    <source>
        <strain evidence="6">Intl2013</strain>
        <tissue evidence="6">Whole animal</tissue>
    </source>
</reference>
<dbReference type="Gene3D" id="3.40.50.300">
    <property type="entry name" value="P-loop containing nucleotide triphosphate hydrolases"/>
    <property type="match status" value="2"/>
</dbReference>
<accession>A0A177APQ1</accession>
<sequence>MTKNLIFFCDEINLPDYDKYGTQRVISFMRQLIENQGFYRPWNNEWIRLCRIQFVAACNPSSDPGRKILTDRFLRHTCVLYVDYPSNISLYQIYLVFTKSLFRLNYSIHHYAEALTKAMVEFYSASQAKFKPEIQPQYVYSPREMSRWVRGIGESIHNRNDITLQELVRIWTHEAIRLFSDRLITEQDKIWTFETLCQIAKTHFHDVDLSSSLKQPILFSKWFTNDYVSVDREQLHNYIEARLKCFYEEEMDTELVLFDDLLDQVLRIDRVFRQSQGHILMIGVSGCGKTTLTRFIAWMNGLSVFDVQVHSNYTINNFDEDLRSVLHRAAVE</sequence>
<dbReference type="OrthoDB" id="5593012at2759"/>
<dbReference type="Proteomes" id="UP000078046">
    <property type="component" value="Unassembled WGS sequence"/>
</dbReference>
<dbReference type="GO" id="GO:0045505">
    <property type="term" value="F:dynein intermediate chain binding"/>
    <property type="evidence" value="ECO:0007669"/>
    <property type="project" value="InterPro"/>
</dbReference>
<organism evidence="6 7">
    <name type="scientific">Intoshia linei</name>
    <dbReference type="NCBI Taxonomy" id="1819745"/>
    <lineage>
        <taxon>Eukaryota</taxon>
        <taxon>Metazoa</taxon>
        <taxon>Spiralia</taxon>
        <taxon>Lophotrochozoa</taxon>
        <taxon>Mesozoa</taxon>
        <taxon>Orthonectida</taxon>
        <taxon>Rhopaluridae</taxon>
        <taxon>Intoshia</taxon>
    </lineage>
</organism>
<feature type="domain" description="Dynein heavy chain AAA module D4" evidence="4">
    <location>
        <begin position="254"/>
        <end position="331"/>
    </location>
</feature>
<dbReference type="PANTHER" id="PTHR46532">
    <property type="entry name" value="MALE FERTILITY FACTOR KL5"/>
    <property type="match status" value="1"/>
</dbReference>
<dbReference type="Pfam" id="PF22597">
    <property type="entry name" value="DYN_lid"/>
    <property type="match status" value="1"/>
</dbReference>
<dbReference type="InterPro" id="IPR054354">
    <property type="entry name" value="DYNC2H1-like_lid"/>
</dbReference>
<evidence type="ECO:0000313" key="6">
    <source>
        <dbReference type="EMBL" id="OAF63790.1"/>
    </source>
</evidence>
<dbReference type="PANTHER" id="PTHR46532:SF4">
    <property type="entry name" value="AAA+ ATPASE DOMAIN-CONTAINING PROTEIN"/>
    <property type="match status" value="1"/>
</dbReference>
<evidence type="ECO:0000256" key="2">
    <source>
        <dbReference type="ARBA" id="ARBA00022197"/>
    </source>
</evidence>
<dbReference type="GO" id="GO:0007018">
    <property type="term" value="P:microtubule-based movement"/>
    <property type="evidence" value="ECO:0007669"/>
    <property type="project" value="InterPro"/>
</dbReference>
<dbReference type="InterPro" id="IPR027417">
    <property type="entry name" value="P-loop_NTPase"/>
</dbReference>
<dbReference type="Pfam" id="PF12780">
    <property type="entry name" value="AAA_8"/>
    <property type="match status" value="1"/>
</dbReference>